<sequence>MEMPKTPEELVALIDERIDSHKPGHRTPKVQEFTNEMDKWFSSQYPGQDYEHIKVRNNAESGLKAAIKARLQLKNILSLTDEQIPEARQIFDEYKHLLSD</sequence>
<dbReference type="Proteomes" id="UP001330016">
    <property type="component" value="Unassembled WGS sequence"/>
</dbReference>
<evidence type="ECO:0000313" key="2">
    <source>
        <dbReference type="Proteomes" id="UP001330016"/>
    </source>
</evidence>
<evidence type="ECO:0000313" key="1">
    <source>
        <dbReference type="EMBL" id="MEE6716139.1"/>
    </source>
</evidence>
<accession>A0ABU7T0K4</accession>
<dbReference type="RefSeq" id="WP_331243933.1">
    <property type="nucleotide sequence ID" value="NZ_JAQSGJ010000027.1"/>
</dbReference>
<keyword evidence="2" id="KW-1185">Reference proteome</keyword>
<comment type="caution">
    <text evidence="1">The sequence shown here is derived from an EMBL/GenBank/DDBJ whole genome shotgun (WGS) entry which is preliminary data.</text>
</comment>
<dbReference type="EMBL" id="JAQSGK010000027">
    <property type="protein sequence ID" value="MEE6716139.1"/>
    <property type="molecule type" value="Genomic_DNA"/>
</dbReference>
<reference evidence="1 2" key="1">
    <citation type="submission" date="2023-02" db="EMBL/GenBank/DDBJ databases">
        <title>The predominant lactic acid bacteria and yeasts involved in the spontaneous fermentation of millet during the production of the traditional porridge Hausa koko in Ghana.</title>
        <authorList>
            <person name="Atter A."/>
            <person name="Diaz M."/>
        </authorList>
    </citation>
    <scope>NUCLEOTIDE SEQUENCE [LARGE SCALE GENOMIC DNA]</scope>
    <source>
        <strain evidence="1 2">FI11640</strain>
    </source>
</reference>
<organism evidence="1 2">
    <name type="scientific">Schleiferilactobacillus harbinensis</name>
    <dbReference type="NCBI Taxonomy" id="304207"/>
    <lineage>
        <taxon>Bacteria</taxon>
        <taxon>Bacillati</taxon>
        <taxon>Bacillota</taxon>
        <taxon>Bacilli</taxon>
        <taxon>Lactobacillales</taxon>
        <taxon>Lactobacillaceae</taxon>
        <taxon>Schleiferilactobacillus</taxon>
    </lineage>
</organism>
<protein>
    <submittedName>
        <fullName evidence="1">Uncharacterized protein</fullName>
    </submittedName>
</protein>
<gene>
    <name evidence="1" type="ORF">PS435_09735</name>
</gene>
<proteinExistence type="predicted"/>
<name>A0ABU7T0K4_9LACO</name>